<evidence type="ECO:0000259" key="5">
    <source>
        <dbReference type="Pfam" id="PF07992"/>
    </source>
</evidence>
<protein>
    <submittedName>
        <fullName evidence="7">Glutamate synthase (NADPH/NADH) small chain</fullName>
    </submittedName>
</protein>
<evidence type="ECO:0000256" key="3">
    <source>
        <dbReference type="ARBA" id="ARBA00023164"/>
    </source>
</evidence>
<feature type="domain" description="Dihydroprymidine dehydrogenase" evidence="6">
    <location>
        <begin position="23"/>
        <end position="138"/>
    </location>
</feature>
<sequence length="490" mass="54768">MGKPDGFFVYERKDTKTIAPLDRIKNYQEFHLPLQEENRRIQASRCMDCGVPFCQYGKQIAGMSSGCPLHNVIPEWNDLLYRKNYEIALERLLMTNPFPEFTSRVCPAPCEKACTCSLHGDAVTICENEKFLIEYGFAHQLIKLPNIRQYTGKKVAIIGSGPSGLACAQQLHSRHHEVHIYERSDRAGGLLMYGIPNMKLDKAIVNRRIALMEKAGIHFHLSTDIDTTQKVKQLQAEYDAIILAVGSSKPRNLSVKHTDAKGVHFAVDYLSHSTKHLLDDTYPLTIDAKDKHVVIVGGGDTGNDCVATAIRQSCASVVQLEMMPELPASRMDDNPWPEWSKVKKTDYGQEEAIAMFDQDPRLYEVTIKEIITDENHAIKQVVICSLQWEKDGDGNMRPSYIAGSEKKVACDLLLLATGFVGVESNIFENFELEKNERGVIQTIDGSTTNIEGVFVSGDASRGQSLVVWAMQEGKKTAKAVDTYLMGYSNL</sequence>
<evidence type="ECO:0000256" key="4">
    <source>
        <dbReference type="ARBA" id="ARBA00029440"/>
    </source>
</evidence>
<dbReference type="GO" id="GO:0016639">
    <property type="term" value="F:oxidoreductase activity, acting on the CH-NH2 group of donors, NAD or NADP as acceptor"/>
    <property type="evidence" value="ECO:0007669"/>
    <property type="project" value="InterPro"/>
</dbReference>
<dbReference type="Pfam" id="PF14691">
    <property type="entry name" value="Fer4_20"/>
    <property type="match status" value="1"/>
</dbReference>
<dbReference type="EMBL" id="SODD01000021">
    <property type="protein sequence ID" value="TDW16627.1"/>
    <property type="molecule type" value="Genomic_DNA"/>
</dbReference>
<proteinExistence type="predicted"/>
<dbReference type="InterPro" id="IPR036188">
    <property type="entry name" value="FAD/NAD-bd_sf"/>
</dbReference>
<dbReference type="OrthoDB" id="9803192at2"/>
<keyword evidence="3" id="KW-0314">Glutamate biosynthesis</keyword>
<evidence type="ECO:0000256" key="2">
    <source>
        <dbReference type="ARBA" id="ARBA00023002"/>
    </source>
</evidence>
<dbReference type="Proteomes" id="UP000294743">
    <property type="component" value="Unassembled WGS sequence"/>
</dbReference>
<dbReference type="InterPro" id="IPR051394">
    <property type="entry name" value="Glutamate_Synthase"/>
</dbReference>
<dbReference type="Gene3D" id="3.50.50.60">
    <property type="entry name" value="FAD/NAD(P)-binding domain"/>
    <property type="match status" value="3"/>
</dbReference>
<dbReference type="InterPro" id="IPR023753">
    <property type="entry name" value="FAD/NAD-binding_dom"/>
</dbReference>
<dbReference type="SUPFAM" id="SSF46548">
    <property type="entry name" value="alpha-helical ferredoxin"/>
    <property type="match status" value="1"/>
</dbReference>
<organism evidence="7 8">
    <name type="scientific">Breznakia blatticola</name>
    <dbReference type="NCBI Taxonomy" id="1754012"/>
    <lineage>
        <taxon>Bacteria</taxon>
        <taxon>Bacillati</taxon>
        <taxon>Bacillota</taxon>
        <taxon>Erysipelotrichia</taxon>
        <taxon>Erysipelotrichales</taxon>
        <taxon>Erysipelotrichaceae</taxon>
        <taxon>Breznakia</taxon>
    </lineage>
</organism>
<dbReference type="NCBIfam" id="TIGR01317">
    <property type="entry name" value="GOGAT_sm_gam"/>
    <property type="match status" value="1"/>
</dbReference>
<comment type="caution">
    <text evidence="7">The sequence shown here is derived from an EMBL/GenBank/DDBJ whole genome shotgun (WGS) entry which is preliminary data.</text>
</comment>
<dbReference type="GO" id="GO:0051536">
    <property type="term" value="F:iron-sulfur cluster binding"/>
    <property type="evidence" value="ECO:0007669"/>
    <property type="project" value="InterPro"/>
</dbReference>
<dbReference type="InterPro" id="IPR009051">
    <property type="entry name" value="Helical_ferredxn"/>
</dbReference>
<dbReference type="InterPro" id="IPR028261">
    <property type="entry name" value="DPD_II"/>
</dbReference>
<feature type="domain" description="FAD/NAD(P)-binding" evidence="5">
    <location>
        <begin position="153"/>
        <end position="473"/>
    </location>
</feature>
<evidence type="ECO:0000259" key="6">
    <source>
        <dbReference type="Pfam" id="PF14691"/>
    </source>
</evidence>
<dbReference type="InterPro" id="IPR006005">
    <property type="entry name" value="Glut_synth_ssu1"/>
</dbReference>
<evidence type="ECO:0000313" key="8">
    <source>
        <dbReference type="Proteomes" id="UP000294743"/>
    </source>
</evidence>
<keyword evidence="1" id="KW-0028">Amino-acid biosynthesis</keyword>
<dbReference type="PRINTS" id="PR00419">
    <property type="entry name" value="ADXRDTASE"/>
</dbReference>
<dbReference type="SUPFAM" id="SSF51971">
    <property type="entry name" value="Nucleotide-binding domain"/>
    <property type="match status" value="2"/>
</dbReference>
<dbReference type="RefSeq" id="WP_134169755.1">
    <property type="nucleotide sequence ID" value="NZ_SODD01000021.1"/>
</dbReference>
<dbReference type="GO" id="GO:0006537">
    <property type="term" value="P:glutamate biosynthetic process"/>
    <property type="evidence" value="ECO:0007669"/>
    <property type="project" value="UniProtKB-KW"/>
</dbReference>
<dbReference type="Pfam" id="PF07992">
    <property type="entry name" value="Pyr_redox_2"/>
    <property type="match status" value="1"/>
</dbReference>
<evidence type="ECO:0000256" key="1">
    <source>
        <dbReference type="ARBA" id="ARBA00022605"/>
    </source>
</evidence>
<dbReference type="PANTHER" id="PTHR43100">
    <property type="entry name" value="GLUTAMATE SYNTHASE [NADPH] SMALL CHAIN"/>
    <property type="match status" value="1"/>
</dbReference>
<accession>A0A4R7ZG59</accession>
<dbReference type="AlphaFoldDB" id="A0A4R7ZG59"/>
<keyword evidence="2" id="KW-0560">Oxidoreductase</keyword>
<comment type="pathway">
    <text evidence="4">Amino-acid biosynthesis.</text>
</comment>
<name>A0A4R7ZG59_9FIRM</name>
<reference evidence="7 8" key="1">
    <citation type="submission" date="2019-03" db="EMBL/GenBank/DDBJ databases">
        <title>Genomic Encyclopedia of Type Strains, Phase IV (KMG-IV): sequencing the most valuable type-strain genomes for metagenomic binning, comparative biology and taxonomic classification.</title>
        <authorList>
            <person name="Goeker M."/>
        </authorList>
    </citation>
    <scope>NUCLEOTIDE SEQUENCE [LARGE SCALE GENOMIC DNA]</scope>
    <source>
        <strain evidence="7 8">DSM 28867</strain>
    </source>
</reference>
<dbReference type="PANTHER" id="PTHR43100:SF3">
    <property type="entry name" value="FAD_NAD(P)-BINDING DOMAIN-CONTAINING PROTEIN"/>
    <property type="match status" value="1"/>
</dbReference>
<evidence type="ECO:0000313" key="7">
    <source>
        <dbReference type="EMBL" id="TDW16627.1"/>
    </source>
</evidence>
<keyword evidence="8" id="KW-1185">Reference proteome</keyword>
<gene>
    <name evidence="7" type="ORF">EDD63_12117</name>
</gene>
<dbReference type="Gene3D" id="1.10.1060.10">
    <property type="entry name" value="Alpha-helical ferredoxin"/>
    <property type="match status" value="1"/>
</dbReference>